<evidence type="ECO:0000256" key="8">
    <source>
        <dbReference type="ARBA" id="ARBA00022777"/>
    </source>
</evidence>
<dbReference type="FunFam" id="1.10.510.10:FF:000035">
    <property type="entry name" value="Putative receptor-like serine/threonine-protein kinase"/>
    <property type="match status" value="1"/>
</dbReference>
<dbReference type="AlphaFoldDB" id="A0A8T1PZV9"/>
<dbReference type="CDD" id="cd14066">
    <property type="entry name" value="STKc_IRAK"/>
    <property type="match status" value="1"/>
</dbReference>
<feature type="region of interest" description="Disordered" evidence="15">
    <location>
        <begin position="432"/>
        <end position="478"/>
    </location>
</feature>
<sequence>MSFTDIVMRKLSKHTSFFGLPLWVLIVSLIAFFLVLIVAILSLYFVFCRRRKSYKGSNFCLTIPVPSKHRHYDSQSMSSLDRRLLSRHMHESEMSNRWYLEHHAAFSDDMEKFAMYLPGAKEVWRGSKFSLRDIEMATNGLAKANVIGSGDYGAVYRGILLDKTPVAVKKLVSVSCKAEGFIAEMEAFGQVRHKNLVNLLGYCSEGTYRMLVYEYVDNGNLFQWLHENPEKVSPLTWSIRVKIIRGIAKGLAYLHEDLEPKVIHRCLKSSNILLDHKWNPKITDFGLARLFGPEWNRIIMETLGYVAPEYDSTDAFTEKIDVYSFGILVMEIISGRTPVDSLHDPQPYLIEWLKSMVANRKVDYVVDPKLQEMPSSKELKRIILVALRCVDPNINDRPKMGDVLHMLEPCDMLLTDDRSRIMRETSCCNDHPEKSLALSVSGGGGSPNTTNKGTGSTSKPSREHHQWATCPQPAASGN</sequence>
<keyword evidence="3" id="KW-0723">Serine/threonine-protein kinase</keyword>
<keyword evidence="10 16" id="KW-1133">Transmembrane helix</keyword>
<dbReference type="PANTHER" id="PTHR47984:SF15">
    <property type="entry name" value="PROTEIN KINASE DOMAIN-CONTAINING PROTEIN"/>
    <property type="match status" value="1"/>
</dbReference>
<feature type="compositionally biased region" description="Polar residues" evidence="15">
    <location>
        <begin position="447"/>
        <end position="459"/>
    </location>
</feature>
<keyword evidence="19" id="KW-1185">Reference proteome</keyword>
<dbReference type="GO" id="GO:0004674">
    <property type="term" value="F:protein serine/threonine kinase activity"/>
    <property type="evidence" value="ECO:0007669"/>
    <property type="project" value="UniProtKB-KW"/>
</dbReference>
<accession>A0A8T1PZV9</accession>
<organism evidence="18 19">
    <name type="scientific">Carya illinoinensis</name>
    <name type="common">Pecan</name>
    <dbReference type="NCBI Taxonomy" id="32201"/>
    <lineage>
        <taxon>Eukaryota</taxon>
        <taxon>Viridiplantae</taxon>
        <taxon>Streptophyta</taxon>
        <taxon>Embryophyta</taxon>
        <taxon>Tracheophyta</taxon>
        <taxon>Spermatophyta</taxon>
        <taxon>Magnoliopsida</taxon>
        <taxon>eudicotyledons</taxon>
        <taxon>Gunneridae</taxon>
        <taxon>Pentapetalae</taxon>
        <taxon>rosids</taxon>
        <taxon>fabids</taxon>
        <taxon>Fagales</taxon>
        <taxon>Juglandaceae</taxon>
        <taxon>Carya</taxon>
    </lineage>
</organism>
<dbReference type="PROSITE" id="PS00107">
    <property type="entry name" value="PROTEIN_KINASE_ATP"/>
    <property type="match status" value="1"/>
</dbReference>
<dbReference type="InterPro" id="IPR001245">
    <property type="entry name" value="Ser-Thr/Tyr_kinase_cat_dom"/>
</dbReference>
<dbReference type="PROSITE" id="PS50011">
    <property type="entry name" value="PROTEIN_KINASE_DOM"/>
    <property type="match status" value="1"/>
</dbReference>
<dbReference type="Proteomes" id="UP000811609">
    <property type="component" value="Chromosome 6"/>
</dbReference>
<evidence type="ECO:0000256" key="14">
    <source>
        <dbReference type="PROSITE-ProRule" id="PRU10141"/>
    </source>
</evidence>
<proteinExistence type="predicted"/>
<keyword evidence="8" id="KW-0418">Kinase</keyword>
<evidence type="ECO:0000313" key="19">
    <source>
        <dbReference type="Proteomes" id="UP000811609"/>
    </source>
</evidence>
<evidence type="ECO:0000259" key="17">
    <source>
        <dbReference type="PROSITE" id="PS50011"/>
    </source>
</evidence>
<evidence type="ECO:0000313" key="18">
    <source>
        <dbReference type="EMBL" id="KAG6649876.1"/>
    </source>
</evidence>
<evidence type="ECO:0000256" key="10">
    <source>
        <dbReference type="ARBA" id="ARBA00022989"/>
    </source>
</evidence>
<comment type="catalytic activity">
    <reaction evidence="13">
        <text>L-seryl-[protein] + ATP = O-phospho-L-seryl-[protein] + ADP + H(+)</text>
        <dbReference type="Rhea" id="RHEA:17989"/>
        <dbReference type="Rhea" id="RHEA-COMP:9863"/>
        <dbReference type="Rhea" id="RHEA-COMP:11604"/>
        <dbReference type="ChEBI" id="CHEBI:15378"/>
        <dbReference type="ChEBI" id="CHEBI:29999"/>
        <dbReference type="ChEBI" id="CHEBI:30616"/>
        <dbReference type="ChEBI" id="CHEBI:83421"/>
        <dbReference type="ChEBI" id="CHEBI:456216"/>
        <dbReference type="EC" id="2.7.11.1"/>
    </reaction>
</comment>
<dbReference type="InterPro" id="IPR052232">
    <property type="entry name" value="RLK_Ser/Thr-Kinase"/>
</dbReference>
<keyword evidence="7 14" id="KW-0547">Nucleotide-binding</keyword>
<dbReference type="InterPro" id="IPR000719">
    <property type="entry name" value="Prot_kinase_dom"/>
</dbReference>
<feature type="binding site" evidence="14">
    <location>
        <position position="170"/>
    </location>
    <ligand>
        <name>ATP</name>
        <dbReference type="ChEBI" id="CHEBI:30616"/>
    </ligand>
</feature>
<reference evidence="18" key="1">
    <citation type="submission" date="2020-12" db="EMBL/GenBank/DDBJ databases">
        <title>WGS assembly of Carya illinoinensis cv. Pawnee.</title>
        <authorList>
            <person name="Platts A."/>
            <person name="Shu S."/>
            <person name="Wright S."/>
            <person name="Barry K."/>
            <person name="Edger P."/>
            <person name="Pires J.C."/>
            <person name="Schmutz J."/>
        </authorList>
    </citation>
    <scope>NUCLEOTIDE SEQUENCE</scope>
    <source>
        <tissue evidence="18">Leaf</tissue>
    </source>
</reference>
<evidence type="ECO:0000256" key="6">
    <source>
        <dbReference type="ARBA" id="ARBA00022692"/>
    </source>
</evidence>
<evidence type="ECO:0000256" key="13">
    <source>
        <dbReference type="ARBA" id="ARBA00048679"/>
    </source>
</evidence>
<dbReference type="GO" id="GO:0016020">
    <property type="term" value="C:membrane"/>
    <property type="evidence" value="ECO:0007669"/>
    <property type="project" value="UniProtKB-SubCell"/>
</dbReference>
<name>A0A8T1PZV9_CARIL</name>
<dbReference type="EMBL" id="CM031814">
    <property type="protein sequence ID" value="KAG6649876.1"/>
    <property type="molecule type" value="Genomic_DNA"/>
</dbReference>
<evidence type="ECO:0000256" key="1">
    <source>
        <dbReference type="ARBA" id="ARBA00004167"/>
    </source>
</evidence>
<evidence type="ECO:0000256" key="7">
    <source>
        <dbReference type="ARBA" id="ARBA00022741"/>
    </source>
</evidence>
<keyword evidence="4" id="KW-0597">Phosphoprotein</keyword>
<dbReference type="EC" id="2.7.11.1" evidence="2"/>
<keyword evidence="5" id="KW-0808">Transferase</keyword>
<comment type="catalytic activity">
    <reaction evidence="12">
        <text>L-threonyl-[protein] + ATP = O-phospho-L-threonyl-[protein] + ADP + H(+)</text>
        <dbReference type="Rhea" id="RHEA:46608"/>
        <dbReference type="Rhea" id="RHEA-COMP:11060"/>
        <dbReference type="Rhea" id="RHEA-COMP:11605"/>
        <dbReference type="ChEBI" id="CHEBI:15378"/>
        <dbReference type="ChEBI" id="CHEBI:30013"/>
        <dbReference type="ChEBI" id="CHEBI:30616"/>
        <dbReference type="ChEBI" id="CHEBI:61977"/>
        <dbReference type="ChEBI" id="CHEBI:456216"/>
        <dbReference type="EC" id="2.7.11.1"/>
    </reaction>
</comment>
<feature type="domain" description="Protein kinase" evidence="17">
    <location>
        <begin position="141"/>
        <end position="414"/>
    </location>
</feature>
<dbReference type="PANTHER" id="PTHR47984">
    <property type="entry name" value="OS01G0323000 PROTEIN"/>
    <property type="match status" value="1"/>
</dbReference>
<evidence type="ECO:0000256" key="2">
    <source>
        <dbReference type="ARBA" id="ARBA00012513"/>
    </source>
</evidence>
<evidence type="ECO:0000256" key="12">
    <source>
        <dbReference type="ARBA" id="ARBA00047899"/>
    </source>
</evidence>
<keyword evidence="9 14" id="KW-0067">ATP-binding</keyword>
<evidence type="ECO:0000256" key="4">
    <source>
        <dbReference type="ARBA" id="ARBA00022553"/>
    </source>
</evidence>
<evidence type="ECO:0000256" key="3">
    <source>
        <dbReference type="ARBA" id="ARBA00022527"/>
    </source>
</evidence>
<feature type="transmembrane region" description="Helical" evidence="16">
    <location>
        <begin position="20"/>
        <end position="47"/>
    </location>
</feature>
<evidence type="ECO:0000256" key="11">
    <source>
        <dbReference type="ARBA" id="ARBA00023136"/>
    </source>
</evidence>
<evidence type="ECO:0000256" key="15">
    <source>
        <dbReference type="SAM" id="MobiDB-lite"/>
    </source>
</evidence>
<dbReference type="InterPro" id="IPR017441">
    <property type="entry name" value="Protein_kinase_ATP_BS"/>
</dbReference>
<dbReference type="Pfam" id="PF07714">
    <property type="entry name" value="PK_Tyr_Ser-Thr"/>
    <property type="match status" value="1"/>
</dbReference>
<protein>
    <recommendedName>
        <fullName evidence="2">non-specific serine/threonine protein kinase</fullName>
        <ecNumber evidence="2">2.7.11.1</ecNumber>
    </recommendedName>
</protein>
<comment type="caution">
    <text evidence="18">The sequence shown here is derived from an EMBL/GenBank/DDBJ whole genome shotgun (WGS) entry which is preliminary data.</text>
</comment>
<gene>
    <name evidence="18" type="ORF">CIPAW_06G003600</name>
</gene>
<dbReference type="GO" id="GO:0005524">
    <property type="term" value="F:ATP binding"/>
    <property type="evidence" value="ECO:0007669"/>
    <property type="project" value="UniProtKB-UniRule"/>
</dbReference>
<evidence type="ECO:0000256" key="9">
    <source>
        <dbReference type="ARBA" id="ARBA00022840"/>
    </source>
</evidence>
<comment type="subcellular location">
    <subcellularLocation>
        <location evidence="1">Membrane</location>
        <topology evidence="1">Single-pass membrane protein</topology>
    </subcellularLocation>
</comment>
<evidence type="ECO:0000256" key="16">
    <source>
        <dbReference type="SAM" id="Phobius"/>
    </source>
</evidence>
<keyword evidence="11 16" id="KW-0472">Membrane</keyword>
<evidence type="ECO:0000256" key="5">
    <source>
        <dbReference type="ARBA" id="ARBA00022679"/>
    </source>
</evidence>
<keyword evidence="6 16" id="KW-0812">Transmembrane</keyword>